<reference evidence="11" key="2">
    <citation type="submission" date="2020-09" db="EMBL/GenBank/DDBJ databases">
        <authorList>
            <person name="Sun Q."/>
            <person name="Ohkuma M."/>
        </authorList>
    </citation>
    <scope>NUCLEOTIDE SEQUENCE</scope>
    <source>
        <strain evidence="11">JCM 14371</strain>
    </source>
</reference>
<accession>A0A917UT91</accession>
<dbReference type="InterPro" id="IPR036615">
    <property type="entry name" value="Mur_ligase_C_dom_sf"/>
</dbReference>
<dbReference type="Proteomes" id="UP000635726">
    <property type="component" value="Unassembled WGS sequence"/>
</dbReference>
<evidence type="ECO:0000256" key="4">
    <source>
        <dbReference type="ARBA" id="ARBA00022723"/>
    </source>
</evidence>
<dbReference type="GO" id="GO:0004326">
    <property type="term" value="F:tetrahydrofolylpolyglutamate synthase activity"/>
    <property type="evidence" value="ECO:0007669"/>
    <property type="project" value="UniProtKB-EC"/>
</dbReference>
<dbReference type="InterPro" id="IPR004101">
    <property type="entry name" value="Mur_ligase_C"/>
</dbReference>
<evidence type="ECO:0000313" key="11">
    <source>
        <dbReference type="EMBL" id="GGJ83713.1"/>
    </source>
</evidence>
<evidence type="ECO:0000256" key="1">
    <source>
        <dbReference type="ARBA" id="ARBA00008276"/>
    </source>
</evidence>
<protein>
    <recommendedName>
        <fullName evidence="2">tetrahydrofolate synthase</fullName>
        <ecNumber evidence="2">6.3.2.17</ecNumber>
    </recommendedName>
    <alternativeName>
        <fullName evidence="8">Tetrahydrofolylpolyglutamate synthase</fullName>
    </alternativeName>
</protein>
<evidence type="ECO:0000256" key="6">
    <source>
        <dbReference type="ARBA" id="ARBA00022840"/>
    </source>
</evidence>
<proteinExistence type="inferred from homology"/>
<gene>
    <name evidence="11" type="ORF">GCM10008939_29430</name>
</gene>
<dbReference type="GO" id="GO:0005524">
    <property type="term" value="F:ATP binding"/>
    <property type="evidence" value="ECO:0007669"/>
    <property type="project" value="UniProtKB-KW"/>
</dbReference>
<dbReference type="InterPro" id="IPR001645">
    <property type="entry name" value="Folylpolyglutamate_synth"/>
</dbReference>
<dbReference type="EMBL" id="BMOE01000012">
    <property type="protein sequence ID" value="GGJ83713.1"/>
    <property type="molecule type" value="Genomic_DNA"/>
</dbReference>
<dbReference type="GO" id="GO:0046872">
    <property type="term" value="F:metal ion binding"/>
    <property type="evidence" value="ECO:0007669"/>
    <property type="project" value="UniProtKB-KW"/>
</dbReference>
<dbReference type="Pfam" id="PF02875">
    <property type="entry name" value="Mur_ligase_C"/>
    <property type="match status" value="1"/>
</dbReference>
<dbReference type="SUPFAM" id="SSF53623">
    <property type="entry name" value="MurD-like peptide ligases, catalytic domain"/>
    <property type="match status" value="1"/>
</dbReference>
<dbReference type="Gene3D" id="3.40.1190.10">
    <property type="entry name" value="Mur-like, catalytic domain"/>
    <property type="match status" value="1"/>
</dbReference>
<evidence type="ECO:0000313" key="12">
    <source>
        <dbReference type="Proteomes" id="UP000635726"/>
    </source>
</evidence>
<comment type="catalytic activity">
    <reaction evidence="9">
        <text>(6S)-5,6,7,8-tetrahydrofolyl-(gamma-L-Glu)(n) + L-glutamate + ATP = (6S)-5,6,7,8-tetrahydrofolyl-(gamma-L-Glu)(n+1) + ADP + phosphate + H(+)</text>
        <dbReference type="Rhea" id="RHEA:10580"/>
        <dbReference type="Rhea" id="RHEA-COMP:14738"/>
        <dbReference type="Rhea" id="RHEA-COMP:14740"/>
        <dbReference type="ChEBI" id="CHEBI:15378"/>
        <dbReference type="ChEBI" id="CHEBI:29985"/>
        <dbReference type="ChEBI" id="CHEBI:30616"/>
        <dbReference type="ChEBI" id="CHEBI:43474"/>
        <dbReference type="ChEBI" id="CHEBI:141005"/>
        <dbReference type="ChEBI" id="CHEBI:456216"/>
        <dbReference type="EC" id="6.3.2.17"/>
    </reaction>
</comment>
<keyword evidence="12" id="KW-1185">Reference proteome</keyword>
<dbReference type="EC" id="6.3.2.17" evidence="2"/>
<comment type="similarity">
    <text evidence="1">Belongs to the folylpolyglutamate synthase family.</text>
</comment>
<keyword evidence="6" id="KW-0067">ATP-binding</keyword>
<feature type="domain" description="Mur ligase C-terminal" evidence="10">
    <location>
        <begin position="276"/>
        <end position="386"/>
    </location>
</feature>
<dbReference type="InterPro" id="IPR036565">
    <property type="entry name" value="Mur-like_cat_sf"/>
</dbReference>
<dbReference type="PANTHER" id="PTHR11136">
    <property type="entry name" value="FOLYLPOLYGLUTAMATE SYNTHASE-RELATED"/>
    <property type="match status" value="1"/>
</dbReference>
<dbReference type="AlphaFoldDB" id="A0A917UT91"/>
<sequence>MTEPSPDPAASPGLPSREHAWLFAQTRQGRERGPAPARALLDRLGSPDRQFGSVRVVGTNGKGSVCAMLEAGLIAAGVRTGRFTSPHLTHFEERVRVDGREIPPARTVQFVRWAQRHAGNAAFFDLSLALAAQVFAQAGVQLAVMEAGVGGESDATHALFGVRAVLLSNVALDHTATLGETVTEIARDKACAALPGVPFLTTAVGEALDVVRRVTTETGAPLYTPGTHPDLFALPRPPRLPGPHQASNAALAVAALRVLNHGDGTDASLNADWPARLQRFRVAGRTVLLDGAHNPAAAAALALAVPRADVLLFGSLARKDSAATLTALLPVAPTRVLTHPSPHPPQADLHALAAWSGAHVLQDPHAAYAHALALTPPGGTLLVAGSLYLAGTLLPTLTDST</sequence>
<keyword evidence="4" id="KW-0479">Metal-binding</keyword>
<dbReference type="RefSeq" id="WP_229671044.1">
    <property type="nucleotide sequence ID" value="NZ_BMOE01000012.1"/>
</dbReference>
<dbReference type="GO" id="GO:0005737">
    <property type="term" value="C:cytoplasm"/>
    <property type="evidence" value="ECO:0007669"/>
    <property type="project" value="TreeGrafter"/>
</dbReference>
<comment type="caution">
    <text evidence="11">The sequence shown here is derived from an EMBL/GenBank/DDBJ whole genome shotgun (WGS) entry which is preliminary data.</text>
</comment>
<keyword evidence="7" id="KW-0460">Magnesium</keyword>
<dbReference type="SUPFAM" id="SSF53244">
    <property type="entry name" value="MurD-like peptide ligases, peptide-binding domain"/>
    <property type="match status" value="1"/>
</dbReference>
<dbReference type="GO" id="GO:0008841">
    <property type="term" value="F:dihydrofolate synthase activity"/>
    <property type="evidence" value="ECO:0007669"/>
    <property type="project" value="TreeGrafter"/>
</dbReference>
<evidence type="ECO:0000259" key="10">
    <source>
        <dbReference type="Pfam" id="PF02875"/>
    </source>
</evidence>
<name>A0A917UT91_9DEIO</name>
<evidence type="ECO:0000256" key="9">
    <source>
        <dbReference type="ARBA" id="ARBA00047493"/>
    </source>
</evidence>
<keyword evidence="5" id="KW-0547">Nucleotide-binding</keyword>
<evidence type="ECO:0000256" key="3">
    <source>
        <dbReference type="ARBA" id="ARBA00022598"/>
    </source>
</evidence>
<dbReference type="NCBIfam" id="TIGR01499">
    <property type="entry name" value="folC"/>
    <property type="match status" value="1"/>
</dbReference>
<evidence type="ECO:0000256" key="8">
    <source>
        <dbReference type="ARBA" id="ARBA00030592"/>
    </source>
</evidence>
<reference evidence="11" key="1">
    <citation type="journal article" date="2014" name="Int. J. Syst. Evol. Microbiol.">
        <title>Complete genome sequence of Corynebacterium casei LMG S-19264T (=DSM 44701T), isolated from a smear-ripened cheese.</title>
        <authorList>
            <consortium name="US DOE Joint Genome Institute (JGI-PGF)"/>
            <person name="Walter F."/>
            <person name="Albersmeier A."/>
            <person name="Kalinowski J."/>
            <person name="Ruckert C."/>
        </authorList>
    </citation>
    <scope>NUCLEOTIDE SEQUENCE</scope>
    <source>
        <strain evidence="11">JCM 14371</strain>
    </source>
</reference>
<organism evidence="11 12">
    <name type="scientific">Deinococcus aquiradiocola</name>
    <dbReference type="NCBI Taxonomy" id="393059"/>
    <lineage>
        <taxon>Bacteria</taxon>
        <taxon>Thermotogati</taxon>
        <taxon>Deinococcota</taxon>
        <taxon>Deinococci</taxon>
        <taxon>Deinococcales</taxon>
        <taxon>Deinococcaceae</taxon>
        <taxon>Deinococcus</taxon>
    </lineage>
</organism>
<evidence type="ECO:0000256" key="2">
    <source>
        <dbReference type="ARBA" id="ARBA00013025"/>
    </source>
</evidence>
<dbReference type="Gene3D" id="3.90.190.20">
    <property type="entry name" value="Mur ligase, C-terminal domain"/>
    <property type="match status" value="1"/>
</dbReference>
<keyword evidence="3" id="KW-0436">Ligase</keyword>
<dbReference type="PANTHER" id="PTHR11136:SF0">
    <property type="entry name" value="DIHYDROFOLATE SYNTHETASE-RELATED"/>
    <property type="match status" value="1"/>
</dbReference>
<evidence type="ECO:0000256" key="7">
    <source>
        <dbReference type="ARBA" id="ARBA00022842"/>
    </source>
</evidence>
<evidence type="ECO:0000256" key="5">
    <source>
        <dbReference type="ARBA" id="ARBA00022741"/>
    </source>
</evidence>